<dbReference type="SUPFAM" id="SSF56024">
    <property type="entry name" value="Phospholipase D/nuclease"/>
    <property type="match status" value="1"/>
</dbReference>
<feature type="domain" description="Helicase ATP-binding" evidence="1">
    <location>
        <begin position="241"/>
        <end position="394"/>
    </location>
</feature>
<dbReference type="RefSeq" id="WP_008472232.1">
    <property type="nucleotide sequence ID" value="NZ_AYZO01000012.1"/>
</dbReference>
<dbReference type="InterPro" id="IPR001650">
    <property type="entry name" value="Helicase_C-like"/>
</dbReference>
<keyword evidence="6" id="KW-1185">Reference proteome</keyword>
<sequence length="968" mass="111548">MEEANIKNNLTETVLNNFIDQEQHLPDGNLSANLIFNQNARNNVYRVLKMKLATCKAFTFAVAFITHDGLSNFLTILADLKKAGIKGRILTSTYLYFNKPEVFRALMKIDNVEVRIFDDRDEEGELLPFHAKGYLFDYGQYRSVVIGSSNLTSNALLKNYEWNLNVNSLENAELTEQISLSIENEWAKSIPLTQEWLNVYQIKYEHNQFQQEQPIVEENSQIEQHIEPNKMQEAALKELASFRKNGKTKALIISATGTGKTYLGAFDVRRYQPKRFLFVVHREQILEKSLHSFYRVVGGNLSDYGIYSGNRQDGLTAKYVFATVQTLSKEENLKKFKPDEFDYILYDEAHHLAASQHQRVFNYFKPKFCLGMTATPERTDDYNIFKLFDYQVAYEIRLEDALKAKILCPFHYYGVEDYFYQDQLIGDKASLKRLASNERVDYIIQQTEYYGYSGDVLHGLIFCSSVEEAKALAVLLTEKGYPSQALSGADSPETRNQAVQALEAGKLKYLLTVDIFNEGIDIPTINQVVFLRTTQSSIVFIQQLGRGLRKASSKSYLTVIDFIGNYANNYLIPIALSGDKSHNKENIRDNVDMDPIVDVSVINFTEVAKEQIYRSINNKNMSNLLELRKEFQLEKMRLGHVPTMYELQRDSIDCQVIADKCKHYVKFLSEMKEETPEFSEYQLKVLQFLTVVLANGKRKHELLLLNSLLDNPTISEQEFERIAQDNGCYFNSEVMYSVDQLLTLAFYDRKSLPNKDSFGGHSLIKHQNGSYQLNNVLLEALQNPEYMSFFRDAIETGLLRSEQYQSDQLFTIGKRYSRTDACRILCWEKILPGLNIGGYRFDDEHHNCCIFVTYDKNDGASLRYPDRFIGQSILNMYSKTKRNLESKDIKAFANPNYDLHLFIQKSDDDQASFIYLGTCKAMPKSFKPQTMKVIKGKDVKLESVVSLNLKLDTPVDLDTYYMLTKVKY</sequence>
<dbReference type="PROSITE" id="PS51192">
    <property type="entry name" value="HELICASE_ATP_BIND_1"/>
    <property type="match status" value="1"/>
</dbReference>
<keyword evidence="3" id="KW-0378">Hydrolase</keyword>
<accession>I7LCA9</accession>
<gene>
    <name evidence="3" type="ORF">BN52_06560</name>
    <name evidence="4" type="ORF">FC38_GL000319</name>
</gene>
<dbReference type="REBASE" id="55025">
    <property type="entry name" value="Lgi2485ORF6560P"/>
</dbReference>
<protein>
    <submittedName>
        <fullName evidence="3">DNA/RNA helicase</fullName>
    </submittedName>
</protein>
<dbReference type="GO" id="GO:0004386">
    <property type="term" value="F:helicase activity"/>
    <property type="evidence" value="ECO:0007669"/>
    <property type="project" value="UniProtKB-KW"/>
</dbReference>
<evidence type="ECO:0000313" key="3">
    <source>
        <dbReference type="EMBL" id="CCI86331.1"/>
    </source>
</evidence>
<organism evidence="3 5">
    <name type="scientific">Lactobacillus gigeriorum DSM 23908 = CRBIP 24.85</name>
    <dbReference type="NCBI Taxonomy" id="1423751"/>
    <lineage>
        <taxon>Bacteria</taxon>
        <taxon>Bacillati</taxon>
        <taxon>Bacillota</taxon>
        <taxon>Bacilli</taxon>
        <taxon>Lactobacillales</taxon>
        <taxon>Lactobacillaceae</taxon>
        <taxon>Lactobacillus</taxon>
    </lineage>
</organism>
<dbReference type="STRING" id="1423751.FC38_GL000319"/>
<dbReference type="SMART" id="SM00487">
    <property type="entry name" value="DEXDc"/>
    <property type="match status" value="1"/>
</dbReference>
<dbReference type="OrthoDB" id="9802848at2"/>
<dbReference type="Gene3D" id="3.40.50.300">
    <property type="entry name" value="P-loop containing nucleotide triphosphate hydrolases"/>
    <property type="match status" value="2"/>
</dbReference>
<evidence type="ECO:0000313" key="6">
    <source>
        <dbReference type="Proteomes" id="UP000051521"/>
    </source>
</evidence>
<dbReference type="PROSITE" id="PS51194">
    <property type="entry name" value="HELICASE_CTER"/>
    <property type="match status" value="1"/>
</dbReference>
<dbReference type="Gene3D" id="3.30.870.10">
    <property type="entry name" value="Endonuclease Chain A"/>
    <property type="match status" value="1"/>
</dbReference>
<dbReference type="PATRIC" id="fig|1423751.3.peg.338"/>
<dbReference type="PANTHER" id="PTHR47396:SF1">
    <property type="entry name" value="ATP-DEPENDENT HELICASE IRC3-RELATED"/>
    <property type="match status" value="1"/>
</dbReference>
<dbReference type="SMART" id="SM00490">
    <property type="entry name" value="HELICc"/>
    <property type="match status" value="1"/>
</dbReference>
<keyword evidence="3" id="KW-0347">Helicase</keyword>
<keyword evidence="3" id="KW-0067">ATP-binding</keyword>
<dbReference type="Pfam" id="PF13091">
    <property type="entry name" value="PLDc_2"/>
    <property type="match status" value="1"/>
</dbReference>
<evidence type="ECO:0000313" key="4">
    <source>
        <dbReference type="EMBL" id="KRN12505.1"/>
    </source>
</evidence>
<dbReference type="Pfam" id="PF11907">
    <property type="entry name" value="DUF3427"/>
    <property type="match status" value="1"/>
</dbReference>
<dbReference type="CDD" id="cd18032">
    <property type="entry name" value="DEXHc_RE_I_III_res"/>
    <property type="match status" value="1"/>
</dbReference>
<dbReference type="InterPro" id="IPR025202">
    <property type="entry name" value="PLD-like_dom"/>
</dbReference>
<proteinExistence type="predicted"/>
<dbReference type="GO" id="GO:0005524">
    <property type="term" value="F:ATP binding"/>
    <property type="evidence" value="ECO:0007669"/>
    <property type="project" value="InterPro"/>
</dbReference>
<dbReference type="Proteomes" id="UP000009326">
    <property type="component" value="Unassembled WGS sequence"/>
</dbReference>
<dbReference type="PANTHER" id="PTHR47396">
    <property type="entry name" value="TYPE I RESTRICTION ENZYME ECOKI R PROTEIN"/>
    <property type="match status" value="1"/>
</dbReference>
<reference evidence="4 6" key="2">
    <citation type="journal article" date="2015" name="Genome Announc.">
        <title>Expanding the biotechnology potential of lactobacilli through comparative genomics of 213 strains and associated genera.</title>
        <authorList>
            <person name="Sun Z."/>
            <person name="Harris H.M."/>
            <person name="McCann A."/>
            <person name="Guo C."/>
            <person name="Argimon S."/>
            <person name="Zhang W."/>
            <person name="Yang X."/>
            <person name="Jeffery I.B."/>
            <person name="Cooney J.C."/>
            <person name="Kagawa T.F."/>
            <person name="Liu W."/>
            <person name="Song Y."/>
            <person name="Salvetti E."/>
            <person name="Wrobel A."/>
            <person name="Rasinkangas P."/>
            <person name="Parkhill J."/>
            <person name="Rea M.C."/>
            <person name="O'Sullivan O."/>
            <person name="Ritari J."/>
            <person name="Douillard F.P."/>
            <person name="Paul Ross R."/>
            <person name="Yang R."/>
            <person name="Briner A.E."/>
            <person name="Felis G.E."/>
            <person name="de Vos W.M."/>
            <person name="Barrangou R."/>
            <person name="Klaenhammer T.R."/>
            <person name="Caufield P.W."/>
            <person name="Cui Y."/>
            <person name="Zhang H."/>
            <person name="O'Toole P.W."/>
        </authorList>
    </citation>
    <scope>NUCLEOTIDE SEQUENCE [LARGE SCALE GENOMIC DNA]</scope>
    <source>
        <strain evidence="4 6">DSM 23908</strain>
    </source>
</reference>
<name>I7LCA9_9LACO</name>
<dbReference type="InterPro" id="IPR021835">
    <property type="entry name" value="DUF3427"/>
</dbReference>
<dbReference type="CDD" id="cd09204">
    <property type="entry name" value="PLDc_N_DEXD_b2"/>
    <property type="match status" value="1"/>
</dbReference>
<comment type="caution">
    <text evidence="3">The sequence shown here is derived from an EMBL/GenBank/DDBJ whole genome shotgun (WGS) entry which is preliminary data.</text>
</comment>
<reference evidence="3 5" key="1">
    <citation type="submission" date="2012-06" db="EMBL/GenBank/DDBJ databases">
        <title>Draft genome sequence of Lactobacillus gigeriorum CRBIP 24.85T, isolated from chicken crop.</title>
        <authorList>
            <person name="Cousin S."/>
            <person name="Ma L."/>
            <person name="Creno S."/>
            <person name="Clermont D."/>
            <person name="Loux V."/>
            <person name="Bizet C."/>
            <person name="Bouchier C."/>
        </authorList>
    </citation>
    <scope>NUCLEOTIDE SEQUENCE [LARGE SCALE GENOMIC DNA]</scope>
    <source>
        <strain evidence="5">CRBIP 24.85T</strain>
        <strain evidence="3">Type strain: CRBIP 24.85</strain>
    </source>
</reference>
<dbReference type="Proteomes" id="UP000051521">
    <property type="component" value="Unassembled WGS sequence"/>
</dbReference>
<evidence type="ECO:0000313" key="5">
    <source>
        <dbReference type="Proteomes" id="UP000009326"/>
    </source>
</evidence>
<dbReference type="InterPro" id="IPR006935">
    <property type="entry name" value="Helicase/UvrB_N"/>
</dbReference>
<dbReference type="CDD" id="cd18799">
    <property type="entry name" value="SF2_C_EcoAI-like"/>
    <property type="match status" value="1"/>
</dbReference>
<dbReference type="Pfam" id="PF04851">
    <property type="entry name" value="ResIII"/>
    <property type="match status" value="1"/>
</dbReference>
<dbReference type="InterPro" id="IPR058403">
    <property type="entry name" value="DUF8090"/>
</dbReference>
<evidence type="ECO:0000259" key="1">
    <source>
        <dbReference type="PROSITE" id="PS51192"/>
    </source>
</evidence>
<dbReference type="GO" id="GO:0005829">
    <property type="term" value="C:cytosol"/>
    <property type="evidence" value="ECO:0007669"/>
    <property type="project" value="TreeGrafter"/>
</dbReference>
<dbReference type="EMBL" id="AYZO01000012">
    <property type="protein sequence ID" value="KRN12505.1"/>
    <property type="molecule type" value="Genomic_DNA"/>
</dbReference>
<dbReference type="AlphaFoldDB" id="I7LCA9"/>
<dbReference type="EMBL" id="CAKC01000010">
    <property type="protein sequence ID" value="CCI86331.1"/>
    <property type="molecule type" value="Genomic_DNA"/>
</dbReference>
<dbReference type="Pfam" id="PF00271">
    <property type="entry name" value="Helicase_C"/>
    <property type="match status" value="1"/>
</dbReference>
<evidence type="ECO:0000259" key="2">
    <source>
        <dbReference type="PROSITE" id="PS51194"/>
    </source>
</evidence>
<dbReference type="InterPro" id="IPR014001">
    <property type="entry name" value="Helicase_ATP-bd"/>
</dbReference>
<dbReference type="InterPro" id="IPR050742">
    <property type="entry name" value="Helicase_Restrict-Modif_Enz"/>
</dbReference>
<dbReference type="InterPro" id="IPR027417">
    <property type="entry name" value="P-loop_NTPase"/>
</dbReference>
<dbReference type="GO" id="GO:0003677">
    <property type="term" value="F:DNA binding"/>
    <property type="evidence" value="ECO:0007669"/>
    <property type="project" value="InterPro"/>
</dbReference>
<dbReference type="GO" id="GO:0016787">
    <property type="term" value="F:hydrolase activity"/>
    <property type="evidence" value="ECO:0007669"/>
    <property type="project" value="InterPro"/>
</dbReference>
<dbReference type="Pfam" id="PF26350">
    <property type="entry name" value="DUF8090"/>
    <property type="match status" value="1"/>
</dbReference>
<feature type="domain" description="Helicase C-terminal" evidence="2">
    <location>
        <begin position="445"/>
        <end position="608"/>
    </location>
</feature>
<keyword evidence="3" id="KW-0547">Nucleotide-binding</keyword>
<dbReference type="SUPFAM" id="SSF52540">
    <property type="entry name" value="P-loop containing nucleoside triphosphate hydrolases"/>
    <property type="match status" value="1"/>
</dbReference>